<accession>A0ACD3AF03</accession>
<evidence type="ECO:0000313" key="2">
    <source>
        <dbReference type="Proteomes" id="UP000308600"/>
    </source>
</evidence>
<dbReference type="Proteomes" id="UP000308600">
    <property type="component" value="Unassembled WGS sequence"/>
</dbReference>
<gene>
    <name evidence="1" type="ORF">BDN72DRAFT_280163</name>
</gene>
<name>A0ACD3AF03_9AGAR</name>
<organism evidence="1 2">
    <name type="scientific">Pluteus cervinus</name>
    <dbReference type="NCBI Taxonomy" id="181527"/>
    <lineage>
        <taxon>Eukaryota</taxon>
        <taxon>Fungi</taxon>
        <taxon>Dikarya</taxon>
        <taxon>Basidiomycota</taxon>
        <taxon>Agaricomycotina</taxon>
        <taxon>Agaricomycetes</taxon>
        <taxon>Agaricomycetidae</taxon>
        <taxon>Agaricales</taxon>
        <taxon>Pluteineae</taxon>
        <taxon>Pluteaceae</taxon>
        <taxon>Pluteus</taxon>
    </lineage>
</organism>
<protein>
    <submittedName>
        <fullName evidence="1">Glycoside hydrolase family 13 protein</fullName>
    </submittedName>
</protein>
<sequence>MLQNILLLLALGAISGFAASADDWKGRSIYQLLTDRFANTNDSSASCNTEDRRYCGGSWQGVINHLDYIQGMGFDAVWISPIVKNLEGNGTYGEAYHGYWAQDINALNSHFGTEDDLKALSSALHARGMFLMVDVVVNHFGALGDNNTVNYADFSPFSTADDFHPPCLIDYTNQSSIEQCWIGDSNSDLPDLNTESQAVVDTMNTWIGQLVHNYSVDGLRVDTVKHVRQDFWPNFAEAAGVFTLGEVLSDNLTYTAAYTGLINAVLDYPTWFPLTAAFTSTNGSLSALKNAAAATQSNYKGGASTAGLFLENQDQPRFQSITKDQSLVQNAMAWPFVFDGIPILYYGQEQGYDGNGDPNNREALWFTAYQTQKPLVSHVTSLNAARKAAISSNKNFLTTAATFIDQQNSATLAISKPPLLALLTNSGNASTSTSWQIPASAKLFSQGEKLVNVLTCTAVTPSSDGSLAVQAQNGLPQIILPASALDKNGNLCKDLATGSSNAATSSVGFGSWVVLGGTLVLLYLQSLL</sequence>
<proteinExistence type="predicted"/>
<keyword evidence="1" id="KW-0378">Hydrolase</keyword>
<keyword evidence="2" id="KW-1185">Reference proteome</keyword>
<reference evidence="1 2" key="1">
    <citation type="journal article" date="2019" name="Nat. Ecol. Evol.">
        <title>Megaphylogeny resolves global patterns of mushroom evolution.</title>
        <authorList>
            <person name="Varga T."/>
            <person name="Krizsan K."/>
            <person name="Foldi C."/>
            <person name="Dima B."/>
            <person name="Sanchez-Garcia M."/>
            <person name="Sanchez-Ramirez S."/>
            <person name="Szollosi G.J."/>
            <person name="Szarkandi J.G."/>
            <person name="Papp V."/>
            <person name="Albert L."/>
            <person name="Andreopoulos W."/>
            <person name="Angelini C."/>
            <person name="Antonin V."/>
            <person name="Barry K.W."/>
            <person name="Bougher N.L."/>
            <person name="Buchanan P."/>
            <person name="Buyck B."/>
            <person name="Bense V."/>
            <person name="Catcheside P."/>
            <person name="Chovatia M."/>
            <person name="Cooper J."/>
            <person name="Damon W."/>
            <person name="Desjardin D."/>
            <person name="Finy P."/>
            <person name="Geml J."/>
            <person name="Haridas S."/>
            <person name="Hughes K."/>
            <person name="Justo A."/>
            <person name="Karasinski D."/>
            <person name="Kautmanova I."/>
            <person name="Kiss B."/>
            <person name="Kocsube S."/>
            <person name="Kotiranta H."/>
            <person name="LaButti K.M."/>
            <person name="Lechner B.E."/>
            <person name="Liimatainen K."/>
            <person name="Lipzen A."/>
            <person name="Lukacs Z."/>
            <person name="Mihaltcheva S."/>
            <person name="Morgado L.N."/>
            <person name="Niskanen T."/>
            <person name="Noordeloos M.E."/>
            <person name="Ohm R.A."/>
            <person name="Ortiz-Santana B."/>
            <person name="Ovrebo C."/>
            <person name="Racz N."/>
            <person name="Riley R."/>
            <person name="Savchenko A."/>
            <person name="Shiryaev A."/>
            <person name="Soop K."/>
            <person name="Spirin V."/>
            <person name="Szebenyi C."/>
            <person name="Tomsovsky M."/>
            <person name="Tulloss R.E."/>
            <person name="Uehling J."/>
            <person name="Grigoriev I.V."/>
            <person name="Vagvolgyi C."/>
            <person name="Papp T."/>
            <person name="Martin F.M."/>
            <person name="Miettinen O."/>
            <person name="Hibbett D.S."/>
            <person name="Nagy L.G."/>
        </authorList>
    </citation>
    <scope>NUCLEOTIDE SEQUENCE [LARGE SCALE GENOMIC DNA]</scope>
    <source>
        <strain evidence="1 2">NL-1719</strain>
    </source>
</reference>
<dbReference type="EMBL" id="ML208484">
    <property type="protein sequence ID" value="TFK64230.1"/>
    <property type="molecule type" value="Genomic_DNA"/>
</dbReference>
<evidence type="ECO:0000313" key="1">
    <source>
        <dbReference type="EMBL" id="TFK64230.1"/>
    </source>
</evidence>